<evidence type="ECO:0000256" key="5">
    <source>
        <dbReference type="ARBA" id="ARBA00023251"/>
    </source>
</evidence>
<dbReference type="GO" id="GO:0005524">
    <property type="term" value="F:ATP binding"/>
    <property type="evidence" value="ECO:0007669"/>
    <property type="project" value="UniProtKB-KW"/>
</dbReference>
<evidence type="ECO:0000313" key="7">
    <source>
        <dbReference type="EMBL" id="OYO11613.1"/>
    </source>
</evidence>
<accession>A0A255GBI6</accession>
<dbReference type="Proteomes" id="UP000215896">
    <property type="component" value="Unassembled WGS sequence"/>
</dbReference>
<comment type="subcellular location">
    <subcellularLocation>
        <location evidence="1">Cell membrane</location>
        <topology evidence="1">Peripheral membrane protein</topology>
    </subcellularLocation>
</comment>
<keyword evidence="8" id="KW-1185">Reference proteome</keyword>
<dbReference type="GO" id="GO:0046677">
    <property type="term" value="P:response to antibiotic"/>
    <property type="evidence" value="ECO:0007669"/>
    <property type="project" value="UniProtKB-KW"/>
</dbReference>
<dbReference type="InterPro" id="IPR027417">
    <property type="entry name" value="P-loop_NTPase"/>
</dbReference>
<dbReference type="RefSeq" id="WP_094355604.1">
    <property type="nucleotide sequence ID" value="NZ_NMVK01000003.1"/>
</dbReference>
<proteinExistence type="predicted"/>
<dbReference type="OrthoDB" id="9804819at2"/>
<dbReference type="PANTHER" id="PTHR42711">
    <property type="entry name" value="ABC TRANSPORTER ATP-BINDING PROTEIN"/>
    <property type="match status" value="1"/>
</dbReference>
<evidence type="ECO:0000256" key="4">
    <source>
        <dbReference type="ARBA" id="ARBA00022840"/>
    </source>
</evidence>
<dbReference type="PANTHER" id="PTHR42711:SF17">
    <property type="entry name" value="ABC TRANSPORTER ATP-BINDING PROTEIN"/>
    <property type="match status" value="1"/>
</dbReference>
<reference evidence="7 8" key="1">
    <citation type="submission" date="2017-07" db="EMBL/GenBank/DDBJ databases">
        <title>Draft whole genome sequences of clinical Proprionibacteriaceae strains.</title>
        <authorList>
            <person name="Bernier A.-M."/>
            <person name="Bernard K."/>
            <person name="Domingo M.-C."/>
        </authorList>
    </citation>
    <scope>NUCLEOTIDE SEQUENCE [LARGE SCALE GENOMIC DNA]</scope>
    <source>
        <strain evidence="7 8">NML 030167</strain>
    </source>
</reference>
<dbReference type="EMBL" id="NMVO01000015">
    <property type="protein sequence ID" value="OYO11613.1"/>
    <property type="molecule type" value="Genomic_DNA"/>
</dbReference>
<feature type="domain" description="ABC transporter" evidence="6">
    <location>
        <begin position="5"/>
        <end position="228"/>
    </location>
</feature>
<name>A0A255GBI6_9ACTN</name>
<organism evidence="7 8">
    <name type="scientific">Enemella evansiae</name>
    <dbReference type="NCBI Taxonomy" id="2016499"/>
    <lineage>
        <taxon>Bacteria</taxon>
        <taxon>Bacillati</taxon>
        <taxon>Actinomycetota</taxon>
        <taxon>Actinomycetes</taxon>
        <taxon>Propionibacteriales</taxon>
        <taxon>Propionibacteriaceae</taxon>
        <taxon>Enemella</taxon>
    </lineage>
</organism>
<dbReference type="PROSITE" id="PS00211">
    <property type="entry name" value="ABC_TRANSPORTER_1"/>
    <property type="match status" value="1"/>
</dbReference>
<dbReference type="SUPFAM" id="SSF52540">
    <property type="entry name" value="P-loop containing nucleoside triphosphate hydrolases"/>
    <property type="match status" value="1"/>
</dbReference>
<keyword evidence="4 7" id="KW-0067">ATP-binding</keyword>
<evidence type="ECO:0000256" key="1">
    <source>
        <dbReference type="ARBA" id="ARBA00004202"/>
    </source>
</evidence>
<dbReference type="GO" id="GO:0016887">
    <property type="term" value="F:ATP hydrolysis activity"/>
    <property type="evidence" value="ECO:0007669"/>
    <property type="project" value="InterPro"/>
</dbReference>
<evidence type="ECO:0000256" key="3">
    <source>
        <dbReference type="ARBA" id="ARBA00022741"/>
    </source>
</evidence>
<comment type="caution">
    <text evidence="7">The sequence shown here is derived from an EMBL/GenBank/DDBJ whole genome shotgun (WGS) entry which is preliminary data.</text>
</comment>
<dbReference type="InterPro" id="IPR003593">
    <property type="entry name" value="AAA+_ATPase"/>
</dbReference>
<dbReference type="PROSITE" id="PS50893">
    <property type="entry name" value="ABC_TRANSPORTER_2"/>
    <property type="match status" value="1"/>
</dbReference>
<dbReference type="InterPro" id="IPR050763">
    <property type="entry name" value="ABC_transporter_ATP-binding"/>
</dbReference>
<dbReference type="AlphaFoldDB" id="A0A255GBI6"/>
<protein>
    <submittedName>
        <fullName evidence="7">ABC transporter ATP-binding protein</fullName>
    </submittedName>
</protein>
<dbReference type="GO" id="GO:0005886">
    <property type="term" value="C:plasma membrane"/>
    <property type="evidence" value="ECO:0007669"/>
    <property type="project" value="UniProtKB-SubCell"/>
</dbReference>
<dbReference type="InterPro" id="IPR003439">
    <property type="entry name" value="ABC_transporter-like_ATP-bd"/>
</dbReference>
<evidence type="ECO:0000256" key="2">
    <source>
        <dbReference type="ARBA" id="ARBA00022448"/>
    </source>
</evidence>
<evidence type="ECO:0000259" key="6">
    <source>
        <dbReference type="PROSITE" id="PS50893"/>
    </source>
</evidence>
<gene>
    <name evidence="7" type="ORF">CGZ94_14400</name>
</gene>
<dbReference type="SMART" id="SM00382">
    <property type="entry name" value="AAA"/>
    <property type="match status" value="1"/>
</dbReference>
<evidence type="ECO:0000313" key="8">
    <source>
        <dbReference type="Proteomes" id="UP000215896"/>
    </source>
</evidence>
<keyword evidence="5" id="KW-0046">Antibiotic resistance</keyword>
<dbReference type="Gene3D" id="3.40.50.300">
    <property type="entry name" value="P-loop containing nucleotide triphosphate hydrolases"/>
    <property type="match status" value="1"/>
</dbReference>
<dbReference type="InterPro" id="IPR017871">
    <property type="entry name" value="ABC_transporter-like_CS"/>
</dbReference>
<dbReference type="CDD" id="cd03230">
    <property type="entry name" value="ABC_DR_subfamily_A"/>
    <property type="match status" value="1"/>
</dbReference>
<keyword evidence="2" id="KW-0813">Transport</keyword>
<keyword evidence="3" id="KW-0547">Nucleotide-binding</keyword>
<sequence>MNDAIRTSGLTKSFGTLTAVDHLDLTIPAGQVVALLGPNGAGKSTTTEMILGLSTPDAGTIEIFGGDPVEAVRRGEVGAMLQSGPLLEGVTVRGLLQMMAGLHTHPLPVTEVVERAGIADILATRTEKLSGGQAQRVRFALAILPDPRLLLLDEPTVAMDVGTRREFWAQMREVATSGRTVVFATHYLDEADEFAERIIMMARGRVVADDTGAAIKQQVAGRAITFLGEDSEELGALAGVTGMTRAGDRIRLHSTDSDATLRALLASPHPASEIDIETVSLEDAFLRLTDETLTTEGDPR</sequence>
<dbReference type="Pfam" id="PF00005">
    <property type="entry name" value="ABC_tran"/>
    <property type="match status" value="1"/>
</dbReference>